<dbReference type="PANTHER" id="PTHR35046">
    <property type="entry name" value="ZINC KNUCKLE (CCHC-TYPE) FAMILY PROTEIN"/>
    <property type="match status" value="1"/>
</dbReference>
<dbReference type="AlphaFoldDB" id="A0A2I0JLN1"/>
<keyword evidence="2" id="KW-1185">Reference proteome</keyword>
<dbReference type="Proteomes" id="UP000233551">
    <property type="component" value="Unassembled WGS sequence"/>
</dbReference>
<comment type="caution">
    <text evidence="1">The sequence shown here is derived from an EMBL/GenBank/DDBJ whole genome shotgun (WGS) entry which is preliminary data.</text>
</comment>
<sequence length="158" mass="18045">MLPIRGIEHQIDFVPGAAIPNRPAYRNNSEETKELQSQVDELLAKGHVRESMSSCVVPVLLVPKKDGTCRMCVDCRAVNKIMIKYRHLIPRLDDMLDELHVVFLGFVVSSKGIQVDEEKVKAIKDWPTPKSVTEVRSFHGLASFYRRFVRDFSTLLLH</sequence>
<evidence type="ECO:0008006" key="3">
    <source>
        <dbReference type="Google" id="ProtNLM"/>
    </source>
</evidence>
<dbReference type="Gene3D" id="3.10.10.10">
    <property type="entry name" value="HIV Type 1 Reverse Transcriptase, subunit A, domain 1"/>
    <property type="match status" value="1"/>
</dbReference>
<organism evidence="1 2">
    <name type="scientific">Punica granatum</name>
    <name type="common">Pomegranate</name>
    <dbReference type="NCBI Taxonomy" id="22663"/>
    <lineage>
        <taxon>Eukaryota</taxon>
        <taxon>Viridiplantae</taxon>
        <taxon>Streptophyta</taxon>
        <taxon>Embryophyta</taxon>
        <taxon>Tracheophyta</taxon>
        <taxon>Spermatophyta</taxon>
        <taxon>Magnoliopsida</taxon>
        <taxon>eudicotyledons</taxon>
        <taxon>Gunneridae</taxon>
        <taxon>Pentapetalae</taxon>
        <taxon>rosids</taxon>
        <taxon>malvids</taxon>
        <taxon>Myrtales</taxon>
        <taxon>Lythraceae</taxon>
        <taxon>Punica</taxon>
    </lineage>
</organism>
<proteinExistence type="predicted"/>
<dbReference type="InterPro" id="IPR043128">
    <property type="entry name" value="Rev_trsase/Diguanyl_cyclase"/>
</dbReference>
<dbReference type="STRING" id="22663.A0A2I0JLN1"/>
<dbReference type="PANTHER" id="PTHR35046:SF9">
    <property type="entry name" value="RNA-DIRECTED DNA POLYMERASE"/>
    <property type="match status" value="1"/>
</dbReference>
<evidence type="ECO:0000313" key="2">
    <source>
        <dbReference type="Proteomes" id="UP000233551"/>
    </source>
</evidence>
<dbReference type="SUPFAM" id="SSF56672">
    <property type="entry name" value="DNA/RNA polymerases"/>
    <property type="match status" value="1"/>
</dbReference>
<dbReference type="InterPro" id="IPR043502">
    <property type="entry name" value="DNA/RNA_pol_sf"/>
</dbReference>
<dbReference type="Gene3D" id="3.30.70.270">
    <property type="match status" value="1"/>
</dbReference>
<gene>
    <name evidence="1" type="ORF">CRG98_022781</name>
</gene>
<evidence type="ECO:0000313" key="1">
    <source>
        <dbReference type="EMBL" id="PKI56823.1"/>
    </source>
</evidence>
<accession>A0A2I0JLN1</accession>
<protein>
    <recommendedName>
        <fullName evidence="3">Reverse transcriptase domain-containing protein</fullName>
    </recommendedName>
</protein>
<reference evidence="1 2" key="1">
    <citation type="submission" date="2017-11" db="EMBL/GenBank/DDBJ databases">
        <title>De-novo sequencing of pomegranate (Punica granatum L.) genome.</title>
        <authorList>
            <person name="Akparov Z."/>
            <person name="Amiraslanov A."/>
            <person name="Hajiyeva S."/>
            <person name="Abbasov M."/>
            <person name="Kaur K."/>
            <person name="Hamwieh A."/>
            <person name="Solovyev V."/>
            <person name="Salamov A."/>
            <person name="Braich B."/>
            <person name="Kosarev P."/>
            <person name="Mahmoud A."/>
            <person name="Hajiyev E."/>
            <person name="Babayeva S."/>
            <person name="Izzatullayeva V."/>
            <person name="Mammadov A."/>
            <person name="Mammadov A."/>
            <person name="Sharifova S."/>
            <person name="Ojaghi J."/>
            <person name="Eynullazada K."/>
            <person name="Bayramov B."/>
            <person name="Abdulazimova A."/>
            <person name="Shahmuradov I."/>
        </authorList>
    </citation>
    <scope>NUCLEOTIDE SEQUENCE [LARGE SCALE GENOMIC DNA]</scope>
    <source>
        <strain evidence="2">cv. AG2017</strain>
        <tissue evidence="1">Leaf</tissue>
    </source>
</reference>
<name>A0A2I0JLN1_PUNGR</name>
<dbReference type="EMBL" id="PGOL01001567">
    <property type="protein sequence ID" value="PKI56823.1"/>
    <property type="molecule type" value="Genomic_DNA"/>
</dbReference>